<gene>
    <name evidence="9" type="ORF">FZC76_06045</name>
</gene>
<evidence type="ECO:0000256" key="8">
    <source>
        <dbReference type="SAM" id="Phobius"/>
    </source>
</evidence>
<keyword evidence="7 8" id="KW-0472">Membrane</keyword>
<feature type="transmembrane region" description="Helical" evidence="8">
    <location>
        <begin position="412"/>
        <end position="432"/>
    </location>
</feature>
<evidence type="ECO:0000313" key="9">
    <source>
        <dbReference type="EMBL" id="TYS69789.1"/>
    </source>
</evidence>
<dbReference type="GO" id="GO:0009103">
    <property type="term" value="P:lipopolysaccharide biosynthetic process"/>
    <property type="evidence" value="ECO:0007669"/>
    <property type="project" value="UniProtKB-ARBA"/>
</dbReference>
<feature type="transmembrane region" description="Helical" evidence="8">
    <location>
        <begin position="438"/>
        <end position="455"/>
    </location>
</feature>
<keyword evidence="3" id="KW-0328">Glycosyltransferase</keyword>
<evidence type="ECO:0000256" key="1">
    <source>
        <dbReference type="ARBA" id="ARBA00004651"/>
    </source>
</evidence>
<feature type="transmembrane region" description="Helical" evidence="8">
    <location>
        <begin position="12"/>
        <end position="31"/>
    </location>
</feature>
<name>A0A5D4T3C3_9BACI</name>
<evidence type="ECO:0000256" key="5">
    <source>
        <dbReference type="ARBA" id="ARBA00022692"/>
    </source>
</evidence>
<evidence type="ECO:0000256" key="7">
    <source>
        <dbReference type="ARBA" id="ARBA00023136"/>
    </source>
</evidence>
<evidence type="ECO:0000256" key="3">
    <source>
        <dbReference type="ARBA" id="ARBA00022676"/>
    </source>
</evidence>
<evidence type="ECO:0000256" key="2">
    <source>
        <dbReference type="ARBA" id="ARBA00022475"/>
    </source>
</evidence>
<feature type="transmembrane region" description="Helical" evidence="8">
    <location>
        <begin position="43"/>
        <end position="65"/>
    </location>
</feature>
<dbReference type="GO" id="GO:0005886">
    <property type="term" value="C:plasma membrane"/>
    <property type="evidence" value="ECO:0007669"/>
    <property type="project" value="UniProtKB-SubCell"/>
</dbReference>
<proteinExistence type="predicted"/>
<dbReference type="Proteomes" id="UP000322524">
    <property type="component" value="Unassembled WGS sequence"/>
</dbReference>
<dbReference type="AlphaFoldDB" id="A0A5D4T3C3"/>
<reference evidence="9 10" key="1">
    <citation type="submission" date="2019-08" db="EMBL/GenBank/DDBJ databases">
        <title>Bacillus genomes from the desert of Cuatro Cienegas, Coahuila.</title>
        <authorList>
            <person name="Olmedo-Alvarez G."/>
        </authorList>
    </citation>
    <scope>NUCLEOTIDE SEQUENCE [LARGE SCALE GENOMIC DNA]</scope>
    <source>
        <strain evidence="9 10">CH28_1T</strain>
    </source>
</reference>
<organism evidence="9 10">
    <name type="scientific">Sutcliffiella horikoshii</name>
    <dbReference type="NCBI Taxonomy" id="79883"/>
    <lineage>
        <taxon>Bacteria</taxon>
        <taxon>Bacillati</taxon>
        <taxon>Bacillota</taxon>
        <taxon>Bacilli</taxon>
        <taxon>Bacillales</taxon>
        <taxon>Bacillaceae</taxon>
        <taxon>Sutcliffiella</taxon>
    </lineage>
</organism>
<evidence type="ECO:0000313" key="10">
    <source>
        <dbReference type="Proteomes" id="UP000322524"/>
    </source>
</evidence>
<dbReference type="RefSeq" id="WP_148987350.1">
    <property type="nucleotide sequence ID" value="NZ_VTEV01000002.1"/>
</dbReference>
<keyword evidence="4" id="KW-0808">Transferase</keyword>
<protein>
    <recommendedName>
        <fullName evidence="11">Glycosyltransferase RgtA/B/C/D-like domain-containing protein</fullName>
    </recommendedName>
</protein>
<feature type="transmembrane region" description="Helical" evidence="8">
    <location>
        <begin position="232"/>
        <end position="265"/>
    </location>
</feature>
<feature type="transmembrane region" description="Helical" evidence="8">
    <location>
        <begin position="462"/>
        <end position="481"/>
    </location>
</feature>
<dbReference type="EMBL" id="VTEV01000002">
    <property type="protein sequence ID" value="TYS69789.1"/>
    <property type="molecule type" value="Genomic_DNA"/>
</dbReference>
<dbReference type="InterPro" id="IPR050297">
    <property type="entry name" value="LipidA_mod_glycosyltrf_83"/>
</dbReference>
<accession>A0A5D4T3C3</accession>
<evidence type="ECO:0000256" key="4">
    <source>
        <dbReference type="ARBA" id="ARBA00022679"/>
    </source>
</evidence>
<feature type="transmembrane region" description="Helical" evidence="8">
    <location>
        <begin position="134"/>
        <end position="164"/>
    </location>
</feature>
<dbReference type="PANTHER" id="PTHR33908">
    <property type="entry name" value="MANNOSYLTRANSFERASE YKCB-RELATED"/>
    <property type="match status" value="1"/>
</dbReference>
<evidence type="ECO:0008006" key="11">
    <source>
        <dbReference type="Google" id="ProtNLM"/>
    </source>
</evidence>
<feature type="transmembrane region" description="Helical" evidence="8">
    <location>
        <begin position="271"/>
        <end position="294"/>
    </location>
</feature>
<comment type="caution">
    <text evidence="9">The sequence shown here is derived from an EMBL/GenBank/DDBJ whole genome shotgun (WGS) entry which is preliminary data.</text>
</comment>
<evidence type="ECO:0000256" key="6">
    <source>
        <dbReference type="ARBA" id="ARBA00022989"/>
    </source>
</evidence>
<dbReference type="OrthoDB" id="2061016at2"/>
<sequence>MHLDIFRFFEKFIYVIFFSVISVLVGINAFVTKGHDSIAQTPTSYFETLTFIFALIIMACLFRFRNLILKTIAKVPVSLWIITMLAGSLLVQLAVMKLFVVHPTWDFGSLVNAAKMYIETGEVSDYFSIYPNNVFLFCLLVIVGKIFTPDLVTYMLFNSFIILVSQYLIYRIASKVAGKTVGMISLAVSVLFFPYIFFAPIVYTDTISLIFLLLPLNLLIDKNGKFKQNIYIILVASAVFAFGMLLKGSLIIFVIAFGITLLLSMKGWKKVYFLVPFIILFVVKTLFTFSLYQLDILDEEQQQKTSFPVSHWLVMAQNADRLGKFSGDDVNWTLELLKEHPRSEVSAIHFEELKQRVGEKGIYGNVLFNLEKIKHTWTDGTYYSLNKLRRHPLEPENFQRLVDYKSGELLQAFARVQHLVILLGLLFVIPLLKEKKTFVTFCMLAIIGYFFFFLLWETRSRYLVSVTPLIILLSSMAYFRIKGDLIDEKTP</sequence>
<keyword evidence="5 8" id="KW-0812">Transmembrane</keyword>
<keyword evidence="2" id="KW-1003">Cell membrane</keyword>
<feature type="transmembrane region" description="Helical" evidence="8">
    <location>
        <begin position="77"/>
        <end position="100"/>
    </location>
</feature>
<feature type="transmembrane region" description="Helical" evidence="8">
    <location>
        <begin position="201"/>
        <end position="220"/>
    </location>
</feature>
<keyword evidence="6 8" id="KW-1133">Transmembrane helix</keyword>
<dbReference type="GO" id="GO:0016763">
    <property type="term" value="F:pentosyltransferase activity"/>
    <property type="evidence" value="ECO:0007669"/>
    <property type="project" value="TreeGrafter"/>
</dbReference>
<dbReference type="PANTHER" id="PTHR33908:SF11">
    <property type="entry name" value="MEMBRANE PROTEIN"/>
    <property type="match status" value="1"/>
</dbReference>
<comment type="subcellular location">
    <subcellularLocation>
        <location evidence="1">Cell membrane</location>
        <topology evidence="1">Multi-pass membrane protein</topology>
    </subcellularLocation>
</comment>